<protein>
    <submittedName>
        <fullName evidence="1">Uncharacterized protein</fullName>
    </submittedName>
</protein>
<name>A0A3P8G407_HELPZ</name>
<evidence type="ECO:0000313" key="1">
    <source>
        <dbReference type="EMBL" id="VDP29213.1"/>
    </source>
</evidence>
<gene>
    <name evidence="1" type="ORF">HPBE_LOCUS21943</name>
</gene>
<dbReference type="AlphaFoldDB" id="A0A3P8G407"/>
<sequence>MGYTNYAHKIKKSHCEEMVTRAPLSGKWAQLPCDTTHKGFIWKRKLNLSSYVVVFRLYNINVGVRMRHTRKSNDLLNTFFFFSKSSIQNLTYTHCLER</sequence>
<organism evidence="1">
    <name type="scientific">Heligmosomoides polygyrus</name>
    <name type="common">Parasitic roundworm</name>
    <dbReference type="NCBI Taxonomy" id="6339"/>
    <lineage>
        <taxon>Eukaryota</taxon>
        <taxon>Metazoa</taxon>
        <taxon>Ecdysozoa</taxon>
        <taxon>Nematoda</taxon>
        <taxon>Chromadorea</taxon>
        <taxon>Rhabditida</taxon>
        <taxon>Rhabditina</taxon>
        <taxon>Rhabditomorpha</taxon>
        <taxon>Strongyloidea</taxon>
        <taxon>Heligmosomidae</taxon>
        <taxon>Heligmosomoides</taxon>
    </lineage>
</organism>
<dbReference type="EMBL" id="UZAH01033495">
    <property type="protein sequence ID" value="VDP29213.1"/>
    <property type="molecule type" value="Genomic_DNA"/>
</dbReference>
<proteinExistence type="predicted"/>
<reference evidence="1" key="1">
    <citation type="submission" date="2018-11" db="EMBL/GenBank/DDBJ databases">
        <authorList>
            <consortium name="Pathogen Informatics"/>
        </authorList>
    </citation>
    <scope>NUCLEOTIDE SEQUENCE [LARGE SCALE GENOMIC DNA]</scope>
</reference>
<accession>A0A3P8G407</accession>